<keyword evidence="6" id="KW-0548">Nucleotidyltransferase</keyword>
<dbReference type="InterPro" id="IPR036397">
    <property type="entry name" value="RNaseH_sf"/>
</dbReference>
<dbReference type="Gene3D" id="1.20.1060.10">
    <property type="entry name" value="Taq DNA Polymerase, Chain T, domain 4"/>
    <property type="match status" value="1"/>
</dbReference>
<keyword evidence="7" id="KW-0547">Nucleotide-binding</keyword>
<evidence type="ECO:0000256" key="5">
    <source>
        <dbReference type="ARBA" id="ARBA00022679"/>
    </source>
</evidence>
<evidence type="ECO:0000256" key="15">
    <source>
        <dbReference type="ARBA" id="ARBA00074669"/>
    </source>
</evidence>
<evidence type="ECO:0000256" key="16">
    <source>
        <dbReference type="SAM" id="MobiDB-lite"/>
    </source>
</evidence>
<dbReference type="PROSITE" id="PS00447">
    <property type="entry name" value="DNA_POLYMERASE_A"/>
    <property type="match status" value="1"/>
</dbReference>
<dbReference type="EC" id="2.7.7.7" evidence="4"/>
<evidence type="ECO:0000256" key="7">
    <source>
        <dbReference type="ARBA" id="ARBA00022741"/>
    </source>
</evidence>
<sequence length="2612" mass="287554">MFPVVKKKDCHLVNGVKGKRRLGRFPVSLSSVIVKTTNSASTVDKDCVKINDQIKDNLDMPDISFSPLSGSIDSSLLCEIEKVESVINNKLTNSHLTKNACTEISSCSDHVNEKNHKLARSKEAVEKENSKVLDAKRKHSKMSCQHPSSSSNFDSCDSPTNSPRDKKPKQNLSRIVTPKTNILSVGQTQKININSRFQTSPNSSVDQVSEDMLESRLRPGKLSTSTTLESTNSFHQSIECLNLTEDKRLLSSWGLPEPVLDVYKKQGISTMFEWQAECLLTGNALGGDNLVYSAPTSAGKTLVAELLVLKKVLETKKKAVVILPFVAVAREKMYQLQSLYQDIGVRVGGFMGSNSPSGGLSHVDIAVCTIEKANGLLNRLMEEGRINEIGIVVVDELHMVGDSHRGYLLELMLTKLMYLTRKTTNEDRVQIVGMSATLPNLRLLADWLKASLYCTAFRPVPLTEYVKVDNKILGSDLIVQREIPASLTFPNDQDHVVALCLETVTAGHAVLIFCPTKAWCENLCEAIARHFFQILQIQNKQELEGMPKNSNGALSLCLDKSKLEDTIEQLKRSPAGVDPMLGKCIMNGVAYHHAGLTFDEREIIEGAFKETFLKVLVATSTLSSGVNLPAQRVLIRTPMFHGQVIDSLTYKQMSGRAGRRGVDKFGESILMCKPQEKTKGQNLIKSALPNVESCLRLTTDQGLNNCLKRAILEVVVSGAACSYEDVLSYIDCSLLSVSLRDEDLDKMAVVESCIQYLHENEFISVHMLPSDGATGDGASKTKKFFSTQLGVAIFASSLSPEEGLQVFAELQKARKSFVLDTDLHLIYLVTPVYAADMSNTIDWYKYHAIWEALSPADKRVAQLVGVSEAFIGRAIKGSIPTKTVAQKKSLAVHLRFYTALILNSLIQETPLYEVSAKFNCNKGQLQSLQQSVSTYAGMMTVLCGKLGWYNLELLLSHFQTRLSSGVQQELVDLVRIQSLNACSARMLFNAGYQTVADVAKAEVIDVANLFKKAVPFQSEKKEDGETDWEQRERTRAKCIWLTGRKGVTEMEAATAIIQEAKIIIQDHLGVPDIHWSTKEDESSDSLESQIVTDVVSENENVHEAIGNEPECEVIVDSGNSNGMEDGEKNDQSGVNRSDSLQKSRRSYGSLSGSRKMTGNISMNRSRRISNNVSIYIAKSQKKGNRQKSFYGHVVVSPPVGVRMDRTLQDTSVIDQNLIHQTSGPRLKDLIHGNISQHSSSAANNILHLTLCGRESSKEVLPTDYKLQQTETNSPKNHTFDEDNFEESIILDTQTENLIHLHCPATGTIQPSLTSKPGLRDHSKSSNSQEHLVSGGENSAVVDGISLFSESFSFSRNKQTEVAHATSVYGAQLIQAEPTHHIEAHSSCYSSDAVDKNEHFSRITSNATPTHSSNTSTKVSPDSSICLISSACEAANEASEESLIAASNFDKYGDIENEASDCSHVDNSDTSELRESHLNPRQMISSASKSLNSVFNSPLDENIFLDSFTQDEKSSPACRVQKKSQLLDSSNSSLLYSTPKILENSRRLHKVGLAGKENLNLEAKNSLTQKFKALESVDNVQLSDDMFTDSLTSSVLNKLKTLEQAPPANCGDEIFTDSLSSSVLDKVQAECDHLMEEANNSVESSLSASLNEHQSEHSLCLESNHPSALDMNITGSDNSDCIPPTPPNVEAPSPFKVCFQSPPRLQISHSSAHFSKLVSSPRVSSENESGQCFTKLKSKLKVENLKLNTTAVDAKKAVNLLTQSGTVSQSLTQQSFTIIDVCANQGLFETFLNEWAGQSSYALAIACDRRPPELKSVSGPTIGGKFAKKSKKVSEIQSESVHGLPVPESVHGLPVPESVHGLPVPESVHGLPVPESVHGLPVPESVHGLPVPESVHGLPVPESVHGLPVPESVHGLPVPESDCLLVGVAISWENRDSYFISLMPDGYKGDSDANDTLKEPELDSHLTQKFRIDSICKVLDTLNDTKRQKVAIYDAKTVYKYLATTLGVSLLHCEDPRIADWLREPTSRLKNLHRMTASHCPEELALLDCIGGMQGYQSLGVDIKSSVSPRIRACTESVLTMKLMTKYRSLLAEDHLLSAFTDIEMPSLITLTRMELNGFGISSDEIERQKTLMLAKLTALEEKAYSLAGHVFSLTSTEDVAKVLYIELRLPVNGEPVKANSRLASARGRSPVRSTSKETLEKLEHLHPLPSIVLEWRRLSSALSKSLFALQKSVRPCVKLHMGRVYGDCQLFTATGRVSMAEPNLQNIPKDFSCKLSDLLTISSTNNACTTRENVCTTRENVCTTRENVCTTREKTSKQASKMLSASSANESVIAAPISMRSMFIPFAGGLLLAADYCQLELRIFAHLCADPKLSSVLNTTGVDVFNMIAAEMKSVDVDHVTTEFRQQAKQVCYGMLYGIGAKALGQQLEVDENDAHMFMETFKNKYPGIKKYLKETIEFCQKNGFVKTIFNRRRYLPSIKSQNIHIRAQAERQAVNTTIQGSAADLVKIAMVNIDKTLSQLFPSTQWSHTQVQSQVQSHQSSRSKGQSLVEGGYLVLQLHDELIYEVSSHLVPEVARIIKKEMETAIRLNVCLPVKIKVGPSWGQLKDYQMD</sequence>
<comment type="subcellular location">
    <subcellularLocation>
        <location evidence="2">Nucleus</location>
    </subcellularLocation>
</comment>
<feature type="domain" description="Helicase ATP-binding" evidence="17">
    <location>
        <begin position="281"/>
        <end position="456"/>
    </location>
</feature>
<dbReference type="FunFam" id="1.20.1060.10:FF:000003">
    <property type="entry name" value="Helicase and polymerase-containing protein TEBICHI"/>
    <property type="match status" value="1"/>
</dbReference>
<dbReference type="SMART" id="SM00487">
    <property type="entry name" value="DEXDc"/>
    <property type="match status" value="1"/>
</dbReference>
<keyword evidence="10" id="KW-0067">ATP-binding</keyword>
<dbReference type="CDD" id="cd08638">
    <property type="entry name" value="DNA_pol_A_theta"/>
    <property type="match status" value="1"/>
</dbReference>
<evidence type="ECO:0000256" key="1">
    <source>
        <dbReference type="ARBA" id="ARBA00001946"/>
    </source>
</evidence>
<keyword evidence="9" id="KW-0378">Hydrolase</keyword>
<feature type="compositionally biased region" description="Basic and acidic residues" evidence="16">
    <location>
        <begin position="118"/>
        <end position="135"/>
    </location>
</feature>
<evidence type="ECO:0000256" key="10">
    <source>
        <dbReference type="ARBA" id="ARBA00022840"/>
    </source>
</evidence>
<comment type="catalytic activity">
    <reaction evidence="14">
        <text>DNA(n) + a 2'-deoxyribonucleoside 5'-triphosphate = DNA(n+1) + diphosphate</text>
        <dbReference type="Rhea" id="RHEA:22508"/>
        <dbReference type="Rhea" id="RHEA-COMP:17339"/>
        <dbReference type="Rhea" id="RHEA-COMP:17340"/>
        <dbReference type="ChEBI" id="CHEBI:33019"/>
        <dbReference type="ChEBI" id="CHEBI:61560"/>
        <dbReference type="ChEBI" id="CHEBI:173112"/>
        <dbReference type="EC" id="2.7.7.7"/>
    </reaction>
</comment>
<dbReference type="Gene3D" id="3.30.70.370">
    <property type="match status" value="1"/>
</dbReference>
<dbReference type="SMART" id="SM00490">
    <property type="entry name" value="HELICc"/>
    <property type="match status" value="1"/>
</dbReference>
<dbReference type="InterPro" id="IPR057220">
    <property type="entry name" value="DUF7898"/>
</dbReference>
<comment type="similarity">
    <text evidence="3">Belongs to the DNA polymerase type-A family.</text>
</comment>
<dbReference type="SMART" id="SM00482">
    <property type="entry name" value="POLAc"/>
    <property type="match status" value="1"/>
</dbReference>
<dbReference type="GO" id="GO:0005634">
    <property type="term" value="C:nucleus"/>
    <property type="evidence" value="ECO:0007669"/>
    <property type="project" value="UniProtKB-SubCell"/>
</dbReference>
<feature type="region of interest" description="Disordered" evidence="16">
    <location>
        <begin position="118"/>
        <end position="177"/>
    </location>
</feature>
<dbReference type="InterPro" id="IPR019760">
    <property type="entry name" value="DNA-dir_DNA_pol_A_CS"/>
</dbReference>
<dbReference type="EnsemblMetazoa" id="BGLB003666-RA">
    <property type="protein sequence ID" value="BGLB003666-PA"/>
    <property type="gene ID" value="BGLB003666"/>
</dbReference>
<dbReference type="FunFam" id="1.10.3380.20:FF:000001">
    <property type="entry name" value="DNA polymerase theta"/>
    <property type="match status" value="1"/>
</dbReference>
<dbReference type="CDD" id="cd18026">
    <property type="entry name" value="DEXHc_POLQ-like"/>
    <property type="match status" value="1"/>
</dbReference>
<dbReference type="GO" id="GO:0006261">
    <property type="term" value="P:DNA-templated DNA replication"/>
    <property type="evidence" value="ECO:0007669"/>
    <property type="project" value="InterPro"/>
</dbReference>
<protein>
    <recommendedName>
        <fullName evidence="15">DNA polymerase theta</fullName>
        <ecNumber evidence="4">2.7.7.7</ecNumber>
    </recommendedName>
</protein>
<evidence type="ECO:0000313" key="20">
    <source>
        <dbReference type="Proteomes" id="UP000076420"/>
    </source>
</evidence>
<dbReference type="InterPro" id="IPR001650">
    <property type="entry name" value="Helicase_C-like"/>
</dbReference>
<comment type="cofactor">
    <cofactor evidence="1">
        <name>Mg(2+)</name>
        <dbReference type="ChEBI" id="CHEBI:18420"/>
    </cofactor>
</comment>
<name>A0A9I3W437_BIOGL</name>
<evidence type="ECO:0000256" key="14">
    <source>
        <dbReference type="ARBA" id="ARBA00049244"/>
    </source>
</evidence>
<dbReference type="SUPFAM" id="SSF158702">
    <property type="entry name" value="Sec63 N-terminal domain-like"/>
    <property type="match status" value="1"/>
</dbReference>
<organism evidence="19 20">
    <name type="scientific">Biomphalaria glabrata</name>
    <name type="common">Bloodfluke planorb</name>
    <name type="synonym">Freshwater snail</name>
    <dbReference type="NCBI Taxonomy" id="6526"/>
    <lineage>
        <taxon>Eukaryota</taxon>
        <taxon>Metazoa</taxon>
        <taxon>Spiralia</taxon>
        <taxon>Lophotrochozoa</taxon>
        <taxon>Mollusca</taxon>
        <taxon>Gastropoda</taxon>
        <taxon>Heterobranchia</taxon>
        <taxon>Euthyneura</taxon>
        <taxon>Panpulmonata</taxon>
        <taxon>Hygrophila</taxon>
        <taxon>Lymnaeoidea</taxon>
        <taxon>Planorbidae</taxon>
        <taxon>Biomphalaria</taxon>
    </lineage>
</organism>
<accession>A0A9I3W437</accession>
<dbReference type="InterPro" id="IPR046931">
    <property type="entry name" value="HTH_61"/>
</dbReference>
<dbReference type="Pfam" id="PF25453">
    <property type="entry name" value="DUF7898"/>
    <property type="match status" value="1"/>
</dbReference>
<proteinExistence type="inferred from homology"/>
<dbReference type="Gene3D" id="1.10.3380.20">
    <property type="match status" value="1"/>
</dbReference>
<dbReference type="Pfam" id="PF20470">
    <property type="entry name" value="HTH_61"/>
    <property type="match status" value="1"/>
</dbReference>
<dbReference type="FunFam" id="3.40.50.300:FF:000753">
    <property type="entry name" value="Polymerase (DNA directed), theta"/>
    <property type="match status" value="1"/>
</dbReference>
<dbReference type="SUPFAM" id="SSF56672">
    <property type="entry name" value="DNA/RNA polymerases"/>
    <property type="match status" value="1"/>
</dbReference>
<keyword evidence="5" id="KW-0808">Transferase</keyword>
<evidence type="ECO:0000259" key="18">
    <source>
        <dbReference type="PROSITE" id="PS51194"/>
    </source>
</evidence>
<evidence type="ECO:0000256" key="4">
    <source>
        <dbReference type="ARBA" id="ARBA00012417"/>
    </source>
</evidence>
<dbReference type="GO" id="GO:0005524">
    <property type="term" value="F:ATP binding"/>
    <property type="evidence" value="ECO:0007669"/>
    <property type="project" value="UniProtKB-KW"/>
</dbReference>
<dbReference type="PROSITE" id="PS51192">
    <property type="entry name" value="HELICASE_ATP_BIND_1"/>
    <property type="match status" value="1"/>
</dbReference>
<dbReference type="PROSITE" id="PS51194">
    <property type="entry name" value="HELICASE_CTER"/>
    <property type="match status" value="1"/>
</dbReference>
<keyword evidence="13" id="KW-0539">Nucleus</keyword>
<dbReference type="Pfam" id="PF00476">
    <property type="entry name" value="DNA_pol_A"/>
    <property type="match status" value="1"/>
</dbReference>
<feature type="compositionally biased region" description="Low complexity" evidence="16">
    <location>
        <begin position="148"/>
        <end position="158"/>
    </location>
</feature>
<dbReference type="InterPro" id="IPR048960">
    <property type="entry name" value="POLQ-like_helical"/>
</dbReference>
<dbReference type="SUPFAM" id="SSF52540">
    <property type="entry name" value="P-loop containing nucleoside triphosphate hydrolases"/>
    <property type="match status" value="1"/>
</dbReference>
<dbReference type="InterPro" id="IPR002298">
    <property type="entry name" value="DNA_polymerase_A"/>
</dbReference>
<dbReference type="InterPro" id="IPR027417">
    <property type="entry name" value="P-loop_NTPase"/>
</dbReference>
<evidence type="ECO:0000256" key="11">
    <source>
        <dbReference type="ARBA" id="ARBA00022932"/>
    </source>
</evidence>
<dbReference type="GO" id="GO:0097681">
    <property type="term" value="P:double-strand break repair via alternative nonhomologous end joining"/>
    <property type="evidence" value="ECO:0007669"/>
    <property type="project" value="UniProtKB-ARBA"/>
</dbReference>
<dbReference type="PANTHER" id="PTHR10133">
    <property type="entry name" value="DNA POLYMERASE I"/>
    <property type="match status" value="1"/>
</dbReference>
<feature type="compositionally biased region" description="Polar residues" evidence="16">
    <location>
        <begin position="1131"/>
        <end position="1140"/>
    </location>
</feature>
<dbReference type="Gene3D" id="3.30.420.10">
    <property type="entry name" value="Ribonuclease H-like superfamily/Ribonuclease H"/>
    <property type="match status" value="1"/>
</dbReference>
<dbReference type="Pfam" id="PF21099">
    <property type="entry name" value="POLQ_helical"/>
    <property type="match status" value="1"/>
</dbReference>
<dbReference type="GO" id="GO:0003677">
    <property type="term" value="F:DNA binding"/>
    <property type="evidence" value="ECO:0007669"/>
    <property type="project" value="InterPro"/>
</dbReference>
<feature type="region of interest" description="Disordered" evidence="16">
    <location>
        <begin position="1114"/>
        <end position="1164"/>
    </location>
</feature>
<dbReference type="InterPro" id="IPR014001">
    <property type="entry name" value="Helicase_ATP-bd"/>
</dbReference>
<dbReference type="InterPro" id="IPR043502">
    <property type="entry name" value="DNA/RNA_pol_sf"/>
</dbReference>
<dbReference type="InterPro" id="IPR011545">
    <property type="entry name" value="DEAD/DEAH_box_helicase_dom"/>
</dbReference>
<dbReference type="VEuPathDB" id="VectorBase:BGLAX_044718"/>
<feature type="region of interest" description="Disordered" evidence="16">
    <location>
        <begin position="1308"/>
        <end position="1335"/>
    </location>
</feature>
<dbReference type="InterPro" id="IPR001098">
    <property type="entry name" value="DNA-dir_DNA_pol_A_palm_dom"/>
</dbReference>
<keyword evidence="8" id="KW-0227">DNA damage</keyword>
<dbReference type="FunFam" id="1.10.150.20:FF:000070">
    <property type="entry name" value="DNA polymerase I, putative"/>
    <property type="match status" value="1"/>
</dbReference>
<dbReference type="GO" id="GO:0016787">
    <property type="term" value="F:hydrolase activity"/>
    <property type="evidence" value="ECO:0007669"/>
    <property type="project" value="UniProtKB-KW"/>
</dbReference>
<evidence type="ECO:0000256" key="3">
    <source>
        <dbReference type="ARBA" id="ARBA00007705"/>
    </source>
</evidence>
<dbReference type="Gene3D" id="3.40.50.300">
    <property type="entry name" value="P-loop containing nucleotide triphosphate hydrolases"/>
    <property type="match status" value="2"/>
</dbReference>
<dbReference type="Pfam" id="PF00270">
    <property type="entry name" value="DEAD"/>
    <property type="match status" value="1"/>
</dbReference>
<evidence type="ECO:0000256" key="9">
    <source>
        <dbReference type="ARBA" id="ARBA00022801"/>
    </source>
</evidence>
<evidence type="ECO:0000256" key="13">
    <source>
        <dbReference type="ARBA" id="ARBA00023242"/>
    </source>
</evidence>
<evidence type="ECO:0000313" key="19">
    <source>
        <dbReference type="EnsemblMetazoa" id="BGLB003666-PA"/>
    </source>
</evidence>
<feature type="domain" description="Helicase C-terminal" evidence="18">
    <location>
        <begin position="491"/>
        <end position="703"/>
    </location>
</feature>
<evidence type="ECO:0000256" key="2">
    <source>
        <dbReference type="ARBA" id="ARBA00004123"/>
    </source>
</evidence>
<dbReference type="GO" id="GO:0003887">
    <property type="term" value="F:DNA-directed DNA polymerase activity"/>
    <property type="evidence" value="ECO:0007669"/>
    <property type="project" value="UniProtKB-KW"/>
</dbReference>
<reference evidence="19" key="1">
    <citation type="submission" date="2023-03" db="UniProtKB">
        <authorList>
            <consortium name="EnsemblMetazoa"/>
        </authorList>
    </citation>
    <scope>IDENTIFICATION</scope>
    <source>
        <strain evidence="19">BB02</strain>
    </source>
</reference>
<dbReference type="Proteomes" id="UP000076420">
    <property type="component" value="Unassembled WGS sequence"/>
</dbReference>
<dbReference type="CDD" id="cd18795">
    <property type="entry name" value="SF2_C_Ski2"/>
    <property type="match status" value="1"/>
</dbReference>
<evidence type="ECO:0000256" key="8">
    <source>
        <dbReference type="ARBA" id="ARBA00022763"/>
    </source>
</evidence>
<dbReference type="Gene3D" id="1.10.150.20">
    <property type="entry name" value="5' to 3' exonuclease, C-terminal subdomain"/>
    <property type="match status" value="1"/>
</dbReference>
<evidence type="ECO:0000256" key="12">
    <source>
        <dbReference type="ARBA" id="ARBA00023204"/>
    </source>
</evidence>
<evidence type="ECO:0000256" key="6">
    <source>
        <dbReference type="ARBA" id="ARBA00022695"/>
    </source>
</evidence>
<keyword evidence="11" id="KW-0239">DNA-directed DNA polymerase</keyword>
<evidence type="ECO:0000259" key="17">
    <source>
        <dbReference type="PROSITE" id="PS51192"/>
    </source>
</evidence>
<dbReference type="Pfam" id="PF00271">
    <property type="entry name" value="Helicase_C"/>
    <property type="match status" value="1"/>
</dbReference>
<keyword evidence="12" id="KW-0234">DNA repair</keyword>
<dbReference type="PANTHER" id="PTHR10133:SF62">
    <property type="entry name" value="DNA POLYMERASE THETA"/>
    <property type="match status" value="1"/>
</dbReference>